<dbReference type="Gene3D" id="3.50.50.60">
    <property type="entry name" value="FAD/NAD(P)-binding domain"/>
    <property type="match status" value="2"/>
</dbReference>
<protein>
    <recommendedName>
        <fullName evidence="8">Monooxygenase</fullName>
    </recommendedName>
</protein>
<evidence type="ECO:0000256" key="3">
    <source>
        <dbReference type="ARBA" id="ARBA00022827"/>
    </source>
</evidence>
<keyword evidence="5" id="KW-0812">Transmembrane</keyword>
<evidence type="ECO:0000256" key="2">
    <source>
        <dbReference type="ARBA" id="ARBA00022630"/>
    </source>
</evidence>
<dbReference type="InterPro" id="IPR020946">
    <property type="entry name" value="Flavin_mOase-like"/>
</dbReference>
<dbReference type="PANTHER" id="PTHR42877:SF5">
    <property type="entry name" value="L-ORNITHINE N(5)-MONOOXYGENASE-RELATED"/>
    <property type="match status" value="1"/>
</dbReference>
<keyword evidence="3" id="KW-0274">FAD</keyword>
<accession>A0A8K0TEG2</accession>
<dbReference type="Pfam" id="PF00743">
    <property type="entry name" value="FMO-like"/>
    <property type="match status" value="1"/>
</dbReference>
<evidence type="ECO:0000313" key="6">
    <source>
        <dbReference type="EMBL" id="KAH7359409.1"/>
    </source>
</evidence>
<dbReference type="SUPFAM" id="SSF51905">
    <property type="entry name" value="FAD/NAD(P)-binding domain"/>
    <property type="match status" value="1"/>
</dbReference>
<proteinExistence type="inferred from homology"/>
<dbReference type="InterPro" id="IPR036188">
    <property type="entry name" value="FAD/NAD-bd_sf"/>
</dbReference>
<dbReference type="PANTHER" id="PTHR42877">
    <property type="entry name" value="L-ORNITHINE N(5)-MONOOXYGENASE-RELATED"/>
    <property type="match status" value="1"/>
</dbReference>
<dbReference type="OrthoDB" id="74360at2759"/>
<evidence type="ECO:0000256" key="1">
    <source>
        <dbReference type="ARBA" id="ARBA00010139"/>
    </source>
</evidence>
<evidence type="ECO:0000256" key="4">
    <source>
        <dbReference type="ARBA" id="ARBA00023002"/>
    </source>
</evidence>
<sequence>MSVDSSVIIIGGGMSGIGAAVQLVRNFNTIDFEIIEKSGDVGGTWHLNTYPGCGCDVASHFYSYSFALNPEWSKVFAMQPEIHKYFKSVAEDYNITSRVRCHSVVESAHWDPDTATWLVRVLDLQTNQVRNKRCNILISAVGALSIPQVCDIPGVERFRGKLFHSAEWDHSFDWKGKDVVAIGNGCSATQFVPAMSTGDGAVRKMTQFSRQAHWLAKRENPDYSSRFKFIMRWVPFAMRLYRWWIYWNKEMLFRGFSIETGEKIRQKWAKEAADYIRSTAPAKYRDVLVPNSVIGCKRRVNDTGYLSCLHQPNVELIHDDPIRNINEDGVITESGRFVRADAIVLATGFQTHKFLFPMDIRGKGGISLQQHWDQMNRASSCAYFGTCMSGFPNFFTLMGPNTVTGHLSVVYTVECQINFIIKVIKPIMASLGNLREPFSTRKPGYDTVEVVPEAELSDNRWIQKKCKELVWSTGCTSWFIDTKTGINTQMYPDWQFLFWARSYFVRWKDLAYTASPRFAAANQKRLIARRSSPWFAFIVGGLLATGILAVVRSL</sequence>
<dbReference type="InterPro" id="IPR051209">
    <property type="entry name" value="FAD-bind_Monooxygenase_sf"/>
</dbReference>
<keyword evidence="2" id="KW-0285">Flavoprotein</keyword>
<keyword evidence="5" id="KW-0472">Membrane</keyword>
<dbReference type="GO" id="GO:0004499">
    <property type="term" value="F:N,N-dimethylaniline monooxygenase activity"/>
    <property type="evidence" value="ECO:0007669"/>
    <property type="project" value="InterPro"/>
</dbReference>
<comment type="similarity">
    <text evidence="1">Belongs to the FAD-binding monooxygenase family.</text>
</comment>
<keyword evidence="4" id="KW-0560">Oxidoreductase</keyword>
<dbReference type="Proteomes" id="UP000813385">
    <property type="component" value="Unassembled WGS sequence"/>
</dbReference>
<dbReference type="GO" id="GO:0050661">
    <property type="term" value="F:NADP binding"/>
    <property type="evidence" value="ECO:0007669"/>
    <property type="project" value="InterPro"/>
</dbReference>
<comment type="caution">
    <text evidence="6">The sequence shown here is derived from an EMBL/GenBank/DDBJ whole genome shotgun (WGS) entry which is preliminary data.</text>
</comment>
<dbReference type="EMBL" id="JAGPXD010000004">
    <property type="protein sequence ID" value="KAH7359409.1"/>
    <property type="molecule type" value="Genomic_DNA"/>
</dbReference>
<organism evidence="6 7">
    <name type="scientific">Plectosphaerella cucumerina</name>
    <dbReference type="NCBI Taxonomy" id="40658"/>
    <lineage>
        <taxon>Eukaryota</taxon>
        <taxon>Fungi</taxon>
        <taxon>Dikarya</taxon>
        <taxon>Ascomycota</taxon>
        <taxon>Pezizomycotina</taxon>
        <taxon>Sordariomycetes</taxon>
        <taxon>Hypocreomycetidae</taxon>
        <taxon>Glomerellales</taxon>
        <taxon>Plectosphaerellaceae</taxon>
        <taxon>Plectosphaerella</taxon>
    </lineage>
</organism>
<evidence type="ECO:0008006" key="8">
    <source>
        <dbReference type="Google" id="ProtNLM"/>
    </source>
</evidence>
<evidence type="ECO:0000256" key="5">
    <source>
        <dbReference type="SAM" id="Phobius"/>
    </source>
</evidence>
<keyword evidence="7" id="KW-1185">Reference proteome</keyword>
<gene>
    <name evidence="6" type="ORF">B0T11DRAFT_229385</name>
</gene>
<name>A0A8K0TEG2_9PEZI</name>
<feature type="transmembrane region" description="Helical" evidence="5">
    <location>
        <begin position="534"/>
        <end position="551"/>
    </location>
</feature>
<reference evidence="6" key="1">
    <citation type="journal article" date="2021" name="Nat. Commun.">
        <title>Genetic determinants of endophytism in the Arabidopsis root mycobiome.</title>
        <authorList>
            <person name="Mesny F."/>
            <person name="Miyauchi S."/>
            <person name="Thiergart T."/>
            <person name="Pickel B."/>
            <person name="Atanasova L."/>
            <person name="Karlsson M."/>
            <person name="Huettel B."/>
            <person name="Barry K.W."/>
            <person name="Haridas S."/>
            <person name="Chen C."/>
            <person name="Bauer D."/>
            <person name="Andreopoulos W."/>
            <person name="Pangilinan J."/>
            <person name="LaButti K."/>
            <person name="Riley R."/>
            <person name="Lipzen A."/>
            <person name="Clum A."/>
            <person name="Drula E."/>
            <person name="Henrissat B."/>
            <person name="Kohler A."/>
            <person name="Grigoriev I.V."/>
            <person name="Martin F.M."/>
            <person name="Hacquard S."/>
        </authorList>
    </citation>
    <scope>NUCLEOTIDE SEQUENCE</scope>
    <source>
        <strain evidence="6">MPI-CAGE-AT-0016</strain>
    </source>
</reference>
<dbReference type="AlphaFoldDB" id="A0A8K0TEG2"/>
<dbReference type="GO" id="GO:0050660">
    <property type="term" value="F:flavin adenine dinucleotide binding"/>
    <property type="evidence" value="ECO:0007669"/>
    <property type="project" value="InterPro"/>
</dbReference>
<evidence type="ECO:0000313" key="7">
    <source>
        <dbReference type="Proteomes" id="UP000813385"/>
    </source>
</evidence>
<keyword evidence="5" id="KW-1133">Transmembrane helix</keyword>